<gene>
    <name evidence="4" type="ORF">H7849_18360</name>
</gene>
<name>A0A7G8BET3_9BACT</name>
<dbReference type="KEGG" id="adin:H7849_18360"/>
<evidence type="ECO:0000313" key="4">
    <source>
        <dbReference type="EMBL" id="QNI31053.1"/>
    </source>
</evidence>
<proteinExistence type="predicted"/>
<organism evidence="4 5">
    <name type="scientific">Alloacidobacterium dinghuense</name>
    <dbReference type="NCBI Taxonomy" id="2763107"/>
    <lineage>
        <taxon>Bacteria</taxon>
        <taxon>Pseudomonadati</taxon>
        <taxon>Acidobacteriota</taxon>
        <taxon>Terriglobia</taxon>
        <taxon>Terriglobales</taxon>
        <taxon>Acidobacteriaceae</taxon>
        <taxon>Alloacidobacterium</taxon>
    </lineage>
</organism>
<dbReference type="InterPro" id="IPR011250">
    <property type="entry name" value="OMP/PagP_B-barrel"/>
</dbReference>
<keyword evidence="5" id="KW-1185">Reference proteome</keyword>
<dbReference type="InterPro" id="IPR027385">
    <property type="entry name" value="Beta-barrel_OMP"/>
</dbReference>
<evidence type="ECO:0000256" key="2">
    <source>
        <dbReference type="SAM" id="SignalP"/>
    </source>
</evidence>
<dbReference type="Proteomes" id="UP000515312">
    <property type="component" value="Chromosome"/>
</dbReference>
<dbReference type="SUPFAM" id="SSF56925">
    <property type="entry name" value="OMPA-like"/>
    <property type="match status" value="1"/>
</dbReference>
<reference evidence="4 5" key="1">
    <citation type="submission" date="2020-08" db="EMBL/GenBank/DDBJ databases">
        <title>Edaphobacter telluris sp. nov. and Acidobacterium dinghuensis sp. nov., two acidobacteria isolated from forest soil.</title>
        <authorList>
            <person name="Fu J."/>
            <person name="Qiu L."/>
        </authorList>
    </citation>
    <scope>NUCLEOTIDE SEQUENCE [LARGE SCALE GENOMIC DNA]</scope>
    <source>
        <strain evidence="4">4Y35</strain>
    </source>
</reference>
<feature type="signal peptide" evidence="2">
    <location>
        <begin position="1"/>
        <end position="27"/>
    </location>
</feature>
<evidence type="ECO:0000256" key="1">
    <source>
        <dbReference type="ARBA" id="ARBA00022729"/>
    </source>
</evidence>
<dbReference type="RefSeq" id="WP_186741382.1">
    <property type="nucleotide sequence ID" value="NZ_CP060394.1"/>
</dbReference>
<dbReference type="Gene3D" id="2.40.160.20">
    <property type="match status" value="1"/>
</dbReference>
<protein>
    <submittedName>
        <fullName evidence="4">Outer membrane beta-barrel protein</fullName>
    </submittedName>
</protein>
<accession>A0A7G8BET3</accession>
<keyword evidence="1 2" id="KW-0732">Signal</keyword>
<feature type="chain" id="PRO_5028863204" evidence="2">
    <location>
        <begin position="28"/>
        <end position="204"/>
    </location>
</feature>
<sequence>MYRSCWKPSLMFAALLVASLFAQPASAQSYLKNSEVGLNVFGQFTSSSNGNGIEVKPLDSIGGQATFRHVYSPLLGYEAGYGYTRFSDRYSSYPFAIQHNVHEFEGSYLLSSPSLLGVRPFGLAGVSALLYAPTLNGGQNASAQARAAITFGVGGDFPILTSHFGLRVQYRGLYHQTPDYGDPRFKTGTWRLSSEPAVGAYLHF</sequence>
<dbReference type="EMBL" id="CP060394">
    <property type="protein sequence ID" value="QNI31053.1"/>
    <property type="molecule type" value="Genomic_DNA"/>
</dbReference>
<dbReference type="AlphaFoldDB" id="A0A7G8BET3"/>
<evidence type="ECO:0000313" key="5">
    <source>
        <dbReference type="Proteomes" id="UP000515312"/>
    </source>
</evidence>
<evidence type="ECO:0000259" key="3">
    <source>
        <dbReference type="Pfam" id="PF13505"/>
    </source>
</evidence>
<feature type="domain" description="Outer membrane protein beta-barrel" evidence="3">
    <location>
        <begin position="13"/>
        <end position="191"/>
    </location>
</feature>
<dbReference type="Pfam" id="PF13505">
    <property type="entry name" value="OMP_b-brl"/>
    <property type="match status" value="1"/>
</dbReference>